<protein>
    <submittedName>
        <fullName evidence="1">Uncharacterized protein</fullName>
    </submittedName>
</protein>
<dbReference type="Proteomes" id="UP000326554">
    <property type="component" value="Unassembled WGS sequence"/>
</dbReference>
<proteinExistence type="predicted"/>
<comment type="caution">
    <text evidence="1">The sequence shown here is derived from an EMBL/GenBank/DDBJ whole genome shotgun (WGS) entry which is preliminary data.</text>
</comment>
<sequence length="67" mass="7938">MADTPNADLYDEQQLQYYYDADRLTLDQVRDLQGLDDSEVERLKKQDDVMRRQRGGQLEFPALQFDP</sequence>
<accession>A0A5J5GC37</accession>
<reference evidence="1 2" key="1">
    <citation type="submission" date="2019-09" db="EMBL/GenBank/DDBJ databases">
        <authorList>
            <person name="Park J.-S."/>
            <person name="Choi H.-J."/>
        </authorList>
    </citation>
    <scope>NUCLEOTIDE SEQUENCE [LARGE SCALE GENOMIC DNA]</scope>
    <source>
        <strain evidence="1 2">176SS1-4</strain>
    </source>
</reference>
<name>A0A5J5GC37_9RHOB</name>
<dbReference type="AlphaFoldDB" id="A0A5J5GC37"/>
<dbReference type="RefSeq" id="WP_150446906.1">
    <property type="nucleotide sequence ID" value="NZ_VYQE01000009.1"/>
</dbReference>
<keyword evidence="2" id="KW-1185">Reference proteome</keyword>
<gene>
    <name evidence="1" type="ORF">F3S47_19060</name>
</gene>
<organism evidence="1 2">
    <name type="scientific">Histidinibacterium aquaticum</name>
    <dbReference type="NCBI Taxonomy" id="2613962"/>
    <lineage>
        <taxon>Bacteria</taxon>
        <taxon>Pseudomonadati</taxon>
        <taxon>Pseudomonadota</taxon>
        <taxon>Alphaproteobacteria</taxon>
        <taxon>Rhodobacterales</taxon>
        <taxon>Paracoccaceae</taxon>
        <taxon>Histidinibacterium</taxon>
    </lineage>
</organism>
<evidence type="ECO:0000313" key="1">
    <source>
        <dbReference type="EMBL" id="KAA9005004.1"/>
    </source>
</evidence>
<dbReference type="EMBL" id="VYQE01000009">
    <property type="protein sequence ID" value="KAA9005004.1"/>
    <property type="molecule type" value="Genomic_DNA"/>
</dbReference>
<evidence type="ECO:0000313" key="2">
    <source>
        <dbReference type="Proteomes" id="UP000326554"/>
    </source>
</evidence>